<evidence type="ECO:0000313" key="3">
    <source>
        <dbReference type="Proteomes" id="UP000007800"/>
    </source>
</evidence>
<gene>
    <name evidence="2" type="ORF">Pmar_PMAR018278</name>
</gene>
<dbReference type="OrthoDB" id="455302at2759"/>
<dbReference type="GeneID" id="9044835"/>
<evidence type="ECO:0000256" key="1">
    <source>
        <dbReference type="SAM" id="SignalP"/>
    </source>
</evidence>
<reference evidence="2 3" key="1">
    <citation type="submission" date="2008-07" db="EMBL/GenBank/DDBJ databases">
        <authorList>
            <person name="El-Sayed N."/>
            <person name="Caler E."/>
            <person name="Inman J."/>
            <person name="Amedeo P."/>
            <person name="Hass B."/>
            <person name="Wortman J."/>
        </authorList>
    </citation>
    <scope>NUCLEOTIDE SEQUENCE [LARGE SCALE GENOMIC DNA]</scope>
    <source>
        <strain evidence="3">ATCC 50983 / TXsc</strain>
    </source>
</reference>
<protein>
    <submittedName>
        <fullName evidence="2">Uncharacterized protein</fullName>
    </submittedName>
</protein>
<dbReference type="AlphaFoldDB" id="C5LVN7"/>
<keyword evidence="3" id="KW-1185">Reference proteome</keyword>
<name>C5LVN7_PERM5</name>
<evidence type="ECO:0000313" key="2">
    <source>
        <dbReference type="EMBL" id="EEQ99160.1"/>
    </source>
</evidence>
<dbReference type="EMBL" id="GG685971">
    <property type="protein sequence ID" value="EEQ99160.1"/>
    <property type="molecule type" value="Genomic_DNA"/>
</dbReference>
<dbReference type="PROSITE" id="PS51257">
    <property type="entry name" value="PROKAR_LIPOPROTEIN"/>
    <property type="match status" value="1"/>
</dbReference>
<dbReference type="InParanoid" id="C5LVN7"/>
<organism evidence="3">
    <name type="scientific">Perkinsus marinus (strain ATCC 50983 / TXsc)</name>
    <dbReference type="NCBI Taxonomy" id="423536"/>
    <lineage>
        <taxon>Eukaryota</taxon>
        <taxon>Sar</taxon>
        <taxon>Alveolata</taxon>
        <taxon>Perkinsozoa</taxon>
        <taxon>Perkinsea</taxon>
        <taxon>Perkinsida</taxon>
        <taxon>Perkinsidae</taxon>
        <taxon>Perkinsus</taxon>
    </lineage>
</organism>
<proteinExistence type="predicted"/>
<accession>C5LVN7</accession>
<keyword evidence="1" id="KW-0732">Signal</keyword>
<dbReference type="Proteomes" id="UP000007800">
    <property type="component" value="Unassembled WGS sequence"/>
</dbReference>
<sequence>MKSIAAVASAVVAVSLTGCSDDDSTTTSAPATTVASTTGFLQSTTGAPTGSVTCQAPSGEYCGSYMGEPAEVTIDNDNFSMNLAGQMSCDDVPFTMSSDCSELVLDSTNPSYEAMAKSAEMPAPLLAQMMLCDYNSTSNVFTLDVTQICGHSLDMTVDQCSN</sequence>
<dbReference type="RefSeq" id="XP_002766443.1">
    <property type="nucleotide sequence ID" value="XM_002766397.1"/>
</dbReference>
<feature type="chain" id="PRO_5002954769" evidence="1">
    <location>
        <begin position="20"/>
        <end position="162"/>
    </location>
</feature>
<feature type="signal peptide" evidence="1">
    <location>
        <begin position="1"/>
        <end position="19"/>
    </location>
</feature>